<name>A0A017S3U1_ASPRC</name>
<dbReference type="GeneID" id="63693211"/>
<dbReference type="EMBL" id="KK088446">
    <property type="protein sequence ID" value="EYE91299.1"/>
    <property type="molecule type" value="Genomic_DNA"/>
</dbReference>
<evidence type="ECO:0000256" key="1">
    <source>
        <dbReference type="SAM" id="Phobius"/>
    </source>
</evidence>
<dbReference type="OrthoDB" id="10469413at2759"/>
<dbReference type="HOGENOM" id="CLU_1421161_0_0_1"/>
<evidence type="ECO:0000313" key="2">
    <source>
        <dbReference type="EMBL" id="EYE91299.1"/>
    </source>
</evidence>
<protein>
    <submittedName>
        <fullName evidence="2">Uncharacterized protein</fullName>
    </submittedName>
</protein>
<feature type="transmembrane region" description="Helical" evidence="1">
    <location>
        <begin position="12"/>
        <end position="34"/>
    </location>
</feature>
<keyword evidence="1" id="KW-0472">Membrane</keyword>
<organism evidence="2 3">
    <name type="scientific">Aspergillus ruber (strain CBS 135680)</name>
    <dbReference type="NCBI Taxonomy" id="1388766"/>
    <lineage>
        <taxon>Eukaryota</taxon>
        <taxon>Fungi</taxon>
        <taxon>Dikarya</taxon>
        <taxon>Ascomycota</taxon>
        <taxon>Pezizomycotina</taxon>
        <taxon>Eurotiomycetes</taxon>
        <taxon>Eurotiomycetidae</taxon>
        <taxon>Eurotiales</taxon>
        <taxon>Aspergillaceae</taxon>
        <taxon>Aspergillus</taxon>
        <taxon>Aspergillus subgen. Aspergillus</taxon>
    </lineage>
</organism>
<sequence length="191" mass="22119">MQVQFWNVRTYFIMTFCFLGPVLFTLYLVSLLFYKFWRHLPLLPSLHISVWGMNPLGCEYIIRLRPDGNMFLPQIYIRGSENTGQGHTERIGYESSDSPMCSTRRFGYHTLSRPFSAADSGSARESKPKWLQSFSGYHSYNPTSGRRIQHQVQMYTKFSDVVCKLLCPCFGNDWLDITTRSVQNDKLASKG</sequence>
<keyword evidence="1" id="KW-0812">Transmembrane</keyword>
<dbReference type="Proteomes" id="UP000019804">
    <property type="component" value="Unassembled WGS sequence"/>
</dbReference>
<dbReference type="AlphaFoldDB" id="A0A017S3U1"/>
<accession>A0A017S3U1</accession>
<evidence type="ECO:0000313" key="3">
    <source>
        <dbReference type="Proteomes" id="UP000019804"/>
    </source>
</evidence>
<keyword evidence="3" id="KW-1185">Reference proteome</keyword>
<proteinExistence type="predicted"/>
<dbReference type="RefSeq" id="XP_040634989.1">
    <property type="nucleotide sequence ID" value="XM_040778087.1"/>
</dbReference>
<keyword evidence="1" id="KW-1133">Transmembrane helix</keyword>
<gene>
    <name evidence="2" type="ORF">EURHEDRAFT_246037</name>
</gene>
<reference evidence="3" key="1">
    <citation type="journal article" date="2014" name="Nat. Commun.">
        <title>Genomic adaptations of the halophilic Dead Sea filamentous fungus Eurotium rubrum.</title>
        <authorList>
            <person name="Kis-Papo T."/>
            <person name="Weig A.R."/>
            <person name="Riley R."/>
            <person name="Persoh D."/>
            <person name="Salamov A."/>
            <person name="Sun H."/>
            <person name="Lipzen A."/>
            <person name="Wasser S.P."/>
            <person name="Rambold G."/>
            <person name="Grigoriev I.V."/>
            <person name="Nevo E."/>
        </authorList>
    </citation>
    <scope>NUCLEOTIDE SEQUENCE [LARGE SCALE GENOMIC DNA]</scope>
    <source>
        <strain evidence="3">CBS 135680</strain>
    </source>
</reference>